<evidence type="ECO:0000313" key="9">
    <source>
        <dbReference type="Proteomes" id="UP000176770"/>
    </source>
</evidence>
<reference evidence="8 9" key="1">
    <citation type="journal article" date="2016" name="Nat. Commun.">
        <title>Thousands of microbial genomes shed light on interconnected biogeochemical processes in an aquifer system.</title>
        <authorList>
            <person name="Anantharaman K."/>
            <person name="Brown C.T."/>
            <person name="Hug L.A."/>
            <person name="Sharon I."/>
            <person name="Castelle C.J."/>
            <person name="Probst A.J."/>
            <person name="Thomas B.C."/>
            <person name="Singh A."/>
            <person name="Wilkins M.J."/>
            <person name="Karaoz U."/>
            <person name="Brodie E.L."/>
            <person name="Williams K.H."/>
            <person name="Hubbard S.S."/>
            <person name="Banfield J.F."/>
        </authorList>
    </citation>
    <scope>NUCLEOTIDE SEQUENCE [LARGE SCALE GENOMIC DNA]</scope>
</reference>
<organism evidence="8 9">
    <name type="scientific">Candidatus Spechtbacteria bacterium RIFCSPLOWO2_12_FULL_38_22</name>
    <dbReference type="NCBI Taxonomy" id="1802165"/>
    <lineage>
        <taxon>Bacteria</taxon>
        <taxon>Candidatus Spechtiibacteriota</taxon>
    </lineage>
</organism>
<dbReference type="GO" id="GO:0005886">
    <property type="term" value="C:plasma membrane"/>
    <property type="evidence" value="ECO:0007669"/>
    <property type="project" value="UniProtKB-SubCell"/>
</dbReference>
<feature type="transmembrane region" description="Helical" evidence="6">
    <location>
        <begin position="146"/>
        <end position="167"/>
    </location>
</feature>
<gene>
    <name evidence="8" type="ORF">A3F94_00720</name>
</gene>
<accession>A0A1G2HHN4</accession>
<comment type="caution">
    <text evidence="8">The sequence shown here is derived from an EMBL/GenBank/DDBJ whole genome shotgun (WGS) entry which is preliminary data.</text>
</comment>
<keyword evidence="4 6" id="KW-1133">Transmembrane helix</keyword>
<dbReference type="InterPro" id="IPR051311">
    <property type="entry name" value="DedA_domain"/>
</dbReference>
<evidence type="ECO:0000256" key="1">
    <source>
        <dbReference type="ARBA" id="ARBA00004651"/>
    </source>
</evidence>
<dbReference type="PANTHER" id="PTHR42709:SF6">
    <property type="entry name" value="UNDECAPRENYL PHOSPHATE TRANSPORTER A"/>
    <property type="match status" value="1"/>
</dbReference>
<dbReference type="STRING" id="1802165.A3F94_00720"/>
<feature type="domain" description="VTT" evidence="7">
    <location>
        <begin position="44"/>
        <end position="163"/>
    </location>
</feature>
<keyword evidence="5 6" id="KW-0472">Membrane</keyword>
<comment type="subcellular location">
    <subcellularLocation>
        <location evidence="1">Cell membrane</location>
        <topology evidence="1">Multi-pass membrane protein</topology>
    </subcellularLocation>
</comment>
<dbReference type="AlphaFoldDB" id="A0A1G2HHN4"/>
<evidence type="ECO:0000256" key="6">
    <source>
        <dbReference type="SAM" id="Phobius"/>
    </source>
</evidence>
<dbReference type="Pfam" id="PF09335">
    <property type="entry name" value="VTT_dom"/>
    <property type="match status" value="1"/>
</dbReference>
<evidence type="ECO:0000256" key="3">
    <source>
        <dbReference type="ARBA" id="ARBA00022692"/>
    </source>
</evidence>
<feature type="transmembrane region" description="Helical" evidence="6">
    <location>
        <begin position="56"/>
        <end position="80"/>
    </location>
</feature>
<keyword evidence="3 6" id="KW-0812">Transmembrane</keyword>
<protein>
    <recommendedName>
        <fullName evidence="7">VTT domain-containing protein</fullName>
    </recommendedName>
</protein>
<dbReference type="EMBL" id="MHOK01000011">
    <property type="protein sequence ID" value="OGZ61997.1"/>
    <property type="molecule type" value="Genomic_DNA"/>
</dbReference>
<evidence type="ECO:0000259" key="7">
    <source>
        <dbReference type="Pfam" id="PF09335"/>
    </source>
</evidence>
<keyword evidence="2" id="KW-1003">Cell membrane</keyword>
<evidence type="ECO:0000313" key="8">
    <source>
        <dbReference type="EMBL" id="OGZ61997.1"/>
    </source>
</evidence>
<dbReference type="PANTHER" id="PTHR42709">
    <property type="entry name" value="ALKALINE PHOSPHATASE LIKE PROTEIN"/>
    <property type="match status" value="1"/>
</dbReference>
<dbReference type="InterPro" id="IPR032816">
    <property type="entry name" value="VTT_dom"/>
</dbReference>
<evidence type="ECO:0000256" key="5">
    <source>
        <dbReference type="ARBA" id="ARBA00023136"/>
    </source>
</evidence>
<dbReference type="Proteomes" id="UP000176770">
    <property type="component" value="Unassembled WGS sequence"/>
</dbReference>
<name>A0A1G2HHN4_9BACT</name>
<sequence length="207" mass="23653">MINAVVTWLSALVMRTIESSGYLGVTVLMVLESANIPIPSEIIMPFSGFLVTRGIFVLWLLIVVGALGNLVGSLLSYYLGVYGGRKFLEKYGRFIFIHKRDIELADKLFARWGSSVVFFSRILPIVRTFISFPAGIARMNIWKFSFYTLAGSLIWSALLAYVGFWAGENWHFLSPYFRKFDWLIVSLVLVGTVWWVTRYVRKIRDNG</sequence>
<evidence type="ECO:0000256" key="4">
    <source>
        <dbReference type="ARBA" id="ARBA00022989"/>
    </source>
</evidence>
<evidence type="ECO:0000256" key="2">
    <source>
        <dbReference type="ARBA" id="ARBA00022475"/>
    </source>
</evidence>
<proteinExistence type="predicted"/>
<feature type="transmembrane region" description="Helical" evidence="6">
    <location>
        <begin position="179"/>
        <end position="197"/>
    </location>
</feature>